<dbReference type="InterPro" id="IPR038713">
    <property type="entry name" value="Terminase_Gp1_N_sf"/>
</dbReference>
<sequence length="150" mass="16672">MTKKDGGKSTSKGRGLTPKQEKFCQLYIELGNASEAYRQAYDCSKMSNETINTKAKELLKNGPITVRLDELRSSHQQRHNITVDNLLGKLERIYNEAMERDTPQFSSAVNAVMGQAKILGFDKQVIDHTSSDGSLRPTVIELVAPNENTA</sequence>
<dbReference type="InterPro" id="IPR005335">
    <property type="entry name" value="Terminase_ssu"/>
</dbReference>
<proteinExistence type="predicted"/>
<reference evidence="1 2" key="1">
    <citation type="submission" date="2019-06" db="EMBL/GenBank/DDBJ databases">
        <title>Complete genome sequence of Haemophilus parasuis HPS412.</title>
        <authorList>
            <person name="Yang S."/>
            <person name="Huang C."/>
        </authorList>
    </citation>
    <scope>NUCLEOTIDE SEQUENCE [LARGE SCALE GENOMIC DNA]</scope>
    <source>
        <strain evidence="1 2">HPS412</strain>
    </source>
</reference>
<dbReference type="Pfam" id="PF03592">
    <property type="entry name" value="Terminase_2"/>
    <property type="match status" value="1"/>
</dbReference>
<dbReference type="AlphaFoldDB" id="A0A859IH07"/>
<dbReference type="GO" id="GO:0051276">
    <property type="term" value="P:chromosome organization"/>
    <property type="evidence" value="ECO:0007669"/>
    <property type="project" value="InterPro"/>
</dbReference>
<dbReference type="EMBL" id="CP041334">
    <property type="protein sequence ID" value="QKY73263.1"/>
    <property type="molecule type" value="Genomic_DNA"/>
</dbReference>
<gene>
    <name evidence="1" type="ORF">FLK62_08435</name>
</gene>
<protein>
    <submittedName>
        <fullName evidence="1">Terminase small subunit</fullName>
    </submittedName>
</protein>
<accession>A0A859IH07</accession>
<evidence type="ECO:0000313" key="2">
    <source>
        <dbReference type="Proteomes" id="UP000509790"/>
    </source>
</evidence>
<dbReference type="RefSeq" id="WP_176443771.1">
    <property type="nucleotide sequence ID" value="NZ_CP041334.1"/>
</dbReference>
<evidence type="ECO:0000313" key="1">
    <source>
        <dbReference type="EMBL" id="QKY73263.1"/>
    </source>
</evidence>
<name>A0A859IH07_GLAPU</name>
<organism evidence="1 2">
    <name type="scientific">Glaesserella parasuis</name>
    <name type="common">Haemophilus parasuis</name>
    <dbReference type="NCBI Taxonomy" id="738"/>
    <lineage>
        <taxon>Bacteria</taxon>
        <taxon>Pseudomonadati</taxon>
        <taxon>Pseudomonadota</taxon>
        <taxon>Gammaproteobacteria</taxon>
        <taxon>Pasteurellales</taxon>
        <taxon>Pasteurellaceae</taxon>
        <taxon>Glaesserella</taxon>
    </lineage>
</organism>
<dbReference type="Proteomes" id="UP000509790">
    <property type="component" value="Chromosome"/>
</dbReference>
<dbReference type="Gene3D" id="1.10.10.1400">
    <property type="entry name" value="Terminase, small subunit, N-terminal DNA-binding domain, HTH motif"/>
    <property type="match status" value="1"/>
</dbReference>